<comment type="caution">
    <text evidence="2">The sequence shown here is derived from an EMBL/GenBank/DDBJ whole genome shotgun (WGS) entry which is preliminary data.</text>
</comment>
<dbReference type="Proteomes" id="UP000822688">
    <property type="component" value="Chromosome 11"/>
</dbReference>
<proteinExistence type="predicted"/>
<evidence type="ECO:0000313" key="2">
    <source>
        <dbReference type="EMBL" id="KAG0555827.1"/>
    </source>
</evidence>
<dbReference type="AlphaFoldDB" id="A0A8T0GBG7"/>
<gene>
    <name evidence="2" type="ORF">KC19_11G006300</name>
</gene>
<feature type="compositionally biased region" description="Polar residues" evidence="1">
    <location>
        <begin position="60"/>
        <end position="73"/>
    </location>
</feature>
<protein>
    <submittedName>
        <fullName evidence="2">Uncharacterized protein</fullName>
    </submittedName>
</protein>
<organism evidence="2 3">
    <name type="scientific">Ceratodon purpureus</name>
    <name type="common">Fire moss</name>
    <name type="synonym">Dicranum purpureum</name>
    <dbReference type="NCBI Taxonomy" id="3225"/>
    <lineage>
        <taxon>Eukaryota</taxon>
        <taxon>Viridiplantae</taxon>
        <taxon>Streptophyta</taxon>
        <taxon>Embryophyta</taxon>
        <taxon>Bryophyta</taxon>
        <taxon>Bryophytina</taxon>
        <taxon>Bryopsida</taxon>
        <taxon>Dicranidae</taxon>
        <taxon>Pseudoditrichales</taxon>
        <taxon>Ditrichaceae</taxon>
        <taxon>Ceratodon</taxon>
    </lineage>
</organism>
<dbReference type="OrthoDB" id="1266663at2759"/>
<name>A0A8T0GBG7_CERPU</name>
<evidence type="ECO:0000256" key="1">
    <source>
        <dbReference type="SAM" id="MobiDB-lite"/>
    </source>
</evidence>
<sequence length="166" mass="18054">MHSPTLGLLVIEVLNKVDVFRFLQAEAETLQQMQSRISNELHHLQVEEEVYVRTLDRLNQNAANNPSNSTNGNAGEDTRGATAAGRQAGLELLEALHQELASAVPPVSMLPLDSAVPTTLAITATETVDGNDAKLQSAGPSDFEFRDDEQEEYELLDALESGEVKL</sequence>
<keyword evidence="3" id="KW-1185">Reference proteome</keyword>
<reference evidence="2 3" key="1">
    <citation type="submission" date="2020-06" db="EMBL/GenBank/DDBJ databases">
        <title>WGS assembly of Ceratodon purpureus strain R40.</title>
        <authorList>
            <person name="Carey S.B."/>
            <person name="Jenkins J."/>
            <person name="Shu S."/>
            <person name="Lovell J.T."/>
            <person name="Sreedasyam A."/>
            <person name="Maumus F."/>
            <person name="Tiley G.P."/>
            <person name="Fernandez-Pozo N."/>
            <person name="Barry K."/>
            <person name="Chen C."/>
            <person name="Wang M."/>
            <person name="Lipzen A."/>
            <person name="Daum C."/>
            <person name="Saski C.A."/>
            <person name="Payton A.C."/>
            <person name="Mcbreen J.C."/>
            <person name="Conrad R.E."/>
            <person name="Kollar L.M."/>
            <person name="Olsson S."/>
            <person name="Huttunen S."/>
            <person name="Landis J.B."/>
            <person name="Wickett N.J."/>
            <person name="Johnson M.G."/>
            <person name="Rensing S.A."/>
            <person name="Grimwood J."/>
            <person name="Schmutz J."/>
            <person name="Mcdaniel S.F."/>
        </authorList>
    </citation>
    <scope>NUCLEOTIDE SEQUENCE [LARGE SCALE GENOMIC DNA]</scope>
    <source>
        <strain evidence="2 3">R40</strain>
    </source>
</reference>
<dbReference type="EMBL" id="CM026432">
    <property type="protein sequence ID" value="KAG0555827.1"/>
    <property type="molecule type" value="Genomic_DNA"/>
</dbReference>
<feature type="region of interest" description="Disordered" evidence="1">
    <location>
        <begin position="60"/>
        <end position="84"/>
    </location>
</feature>
<accession>A0A8T0GBG7</accession>
<evidence type="ECO:0000313" key="3">
    <source>
        <dbReference type="Proteomes" id="UP000822688"/>
    </source>
</evidence>